<dbReference type="NCBIfam" id="TIGR02605">
    <property type="entry name" value="CxxC_CxxC_SSSS"/>
    <property type="match status" value="1"/>
</dbReference>
<feature type="domain" description="Putative regulatory protein FmdB zinc ribbon" evidence="2">
    <location>
        <begin position="1"/>
        <end position="41"/>
    </location>
</feature>
<dbReference type="Proteomes" id="UP001256827">
    <property type="component" value="Chromosome"/>
</dbReference>
<feature type="region of interest" description="Disordered" evidence="1">
    <location>
        <begin position="67"/>
        <end position="103"/>
    </location>
</feature>
<evidence type="ECO:0000313" key="3">
    <source>
        <dbReference type="EMBL" id="WNC12974.1"/>
    </source>
</evidence>
<sequence length="103" mass="11647">MPRYEYGCEECGPFIQWLKMSEVTDMAVCPECGQTSRRMYSACGLILTPQALRQRIERGAEPKIVRKERHAHEGGACQHQGPAHGGGQHSHRHSPKRPWMVGH</sequence>
<dbReference type="InterPro" id="IPR013429">
    <property type="entry name" value="Regulatory_FmdB_Zinc_ribbon"/>
</dbReference>
<organism evidence="3 4">
    <name type="scientific">Brevibacillus brevis</name>
    <name type="common">Bacillus brevis</name>
    <dbReference type="NCBI Taxonomy" id="1393"/>
    <lineage>
        <taxon>Bacteria</taxon>
        <taxon>Bacillati</taxon>
        <taxon>Bacillota</taxon>
        <taxon>Bacilli</taxon>
        <taxon>Bacillales</taxon>
        <taxon>Paenibacillaceae</taxon>
        <taxon>Brevibacillus</taxon>
    </lineage>
</organism>
<dbReference type="RefSeq" id="WP_310764489.1">
    <property type="nucleotide sequence ID" value="NZ_CP134050.1"/>
</dbReference>
<gene>
    <name evidence="3" type="ORF">RGB73_19890</name>
</gene>
<name>A0ABY9T0C6_BREBE</name>
<evidence type="ECO:0000256" key="1">
    <source>
        <dbReference type="SAM" id="MobiDB-lite"/>
    </source>
</evidence>
<dbReference type="EMBL" id="CP134050">
    <property type="protein sequence ID" value="WNC12974.1"/>
    <property type="molecule type" value="Genomic_DNA"/>
</dbReference>
<protein>
    <submittedName>
        <fullName evidence="3">Zinc ribbon domain-containing protein</fullName>
    </submittedName>
</protein>
<evidence type="ECO:0000259" key="2">
    <source>
        <dbReference type="SMART" id="SM00834"/>
    </source>
</evidence>
<proteinExistence type="predicted"/>
<keyword evidence="4" id="KW-1185">Reference proteome</keyword>
<dbReference type="SMART" id="SM00834">
    <property type="entry name" value="CxxC_CXXC_SSSS"/>
    <property type="match status" value="1"/>
</dbReference>
<accession>A0ABY9T0C6</accession>
<evidence type="ECO:0000313" key="4">
    <source>
        <dbReference type="Proteomes" id="UP001256827"/>
    </source>
</evidence>
<reference evidence="3 4" key="1">
    <citation type="submission" date="2023-09" db="EMBL/GenBank/DDBJ databases">
        <title>Complete Genome and Methylome dissection of Bacillus brevis NEB573 original source of BbsI restriction endonuclease.</title>
        <authorList>
            <person name="Fomenkov A."/>
            <person name="Roberts R.D."/>
        </authorList>
    </citation>
    <scope>NUCLEOTIDE SEQUENCE [LARGE SCALE GENOMIC DNA]</scope>
    <source>
        <strain evidence="3 4">NEB573</strain>
    </source>
</reference>
<dbReference type="Pfam" id="PF09723">
    <property type="entry name" value="Zn_ribbon_8"/>
    <property type="match status" value="1"/>
</dbReference>